<name>A0A2G9U7R8_TELCI</name>
<evidence type="ECO:0000313" key="2">
    <source>
        <dbReference type="Proteomes" id="UP000230423"/>
    </source>
</evidence>
<dbReference type="GO" id="GO:0016791">
    <property type="term" value="F:phosphatase activity"/>
    <property type="evidence" value="ECO:0007669"/>
    <property type="project" value="UniProtKB-ARBA"/>
</dbReference>
<dbReference type="InterPro" id="IPR029033">
    <property type="entry name" value="His_PPase_superfam"/>
</dbReference>
<dbReference type="SUPFAM" id="SSF53254">
    <property type="entry name" value="Phosphoglycerate mutase-like"/>
    <property type="match status" value="1"/>
</dbReference>
<sequence>MLLLAMIIHEYMAHLIAGEFTAKIVHRIAELNYGECVDKKPRSRQNIQQRYGLLFSLDSCCVVFTYSIPKKTQMAECGKGSNNEGKNVLRAHYKMLRPAAQFRGDEMIVSRHSETIAEVFPDWIERCKLDDAYYHPFDLNMPVRVPRRENMRHAYTLDPPISEVGRIMAQIFARELVTRNAVPKAIYSSPSLASVQTAADIRNFIGGECGSINIEPGLASDQNASSLWMSPKEFNQLKYNVNESYTPEQS</sequence>
<dbReference type="AlphaFoldDB" id="A0A2G9U7R8"/>
<feature type="non-terminal residue" evidence="1">
    <location>
        <position position="250"/>
    </location>
</feature>
<dbReference type="EMBL" id="KZ348364">
    <property type="protein sequence ID" value="PIO66301.1"/>
    <property type="molecule type" value="Genomic_DNA"/>
</dbReference>
<accession>A0A2G9U7R8</accession>
<evidence type="ECO:0000313" key="1">
    <source>
        <dbReference type="EMBL" id="PIO66301.1"/>
    </source>
</evidence>
<dbReference type="Gene3D" id="3.40.50.1240">
    <property type="entry name" value="Phosphoglycerate mutase-like"/>
    <property type="match status" value="1"/>
</dbReference>
<proteinExistence type="predicted"/>
<keyword evidence="2" id="KW-1185">Reference proteome</keyword>
<reference evidence="1 2" key="1">
    <citation type="submission" date="2015-09" db="EMBL/GenBank/DDBJ databases">
        <title>Draft genome of the parasitic nematode Teladorsagia circumcincta isolate WARC Sus (inbred).</title>
        <authorList>
            <person name="Mitreva M."/>
        </authorList>
    </citation>
    <scope>NUCLEOTIDE SEQUENCE [LARGE SCALE GENOMIC DNA]</scope>
    <source>
        <strain evidence="1 2">S</strain>
    </source>
</reference>
<dbReference type="InterPro" id="IPR051710">
    <property type="entry name" value="Phosphatase_SH3-domain"/>
</dbReference>
<dbReference type="OrthoDB" id="414418at2759"/>
<gene>
    <name evidence="1" type="ORF">TELCIR_11991</name>
</gene>
<dbReference type="PANTHER" id="PTHR16469:SF23">
    <property type="entry name" value="HISTIDINE KINASE"/>
    <property type="match status" value="1"/>
</dbReference>
<dbReference type="PANTHER" id="PTHR16469">
    <property type="entry name" value="UBIQUITIN-ASSOCIATED AND SH3 DOMAIN-CONTAINING BA-RELATED"/>
    <property type="match status" value="1"/>
</dbReference>
<dbReference type="Proteomes" id="UP000230423">
    <property type="component" value="Unassembled WGS sequence"/>
</dbReference>
<protein>
    <submittedName>
        <fullName evidence="1">Uncharacterized protein</fullName>
    </submittedName>
</protein>
<organism evidence="1 2">
    <name type="scientific">Teladorsagia circumcincta</name>
    <name type="common">Brown stomach worm</name>
    <name type="synonym">Ostertagia circumcincta</name>
    <dbReference type="NCBI Taxonomy" id="45464"/>
    <lineage>
        <taxon>Eukaryota</taxon>
        <taxon>Metazoa</taxon>
        <taxon>Ecdysozoa</taxon>
        <taxon>Nematoda</taxon>
        <taxon>Chromadorea</taxon>
        <taxon>Rhabditida</taxon>
        <taxon>Rhabditina</taxon>
        <taxon>Rhabditomorpha</taxon>
        <taxon>Strongyloidea</taxon>
        <taxon>Trichostrongylidae</taxon>
        <taxon>Teladorsagia</taxon>
    </lineage>
</organism>